<keyword evidence="2" id="KW-1185">Reference proteome</keyword>
<evidence type="ECO:0000313" key="1">
    <source>
        <dbReference type="EMBL" id="RCW36768.1"/>
    </source>
</evidence>
<proteinExistence type="predicted"/>
<comment type="caution">
    <text evidence="1">The sequence shown here is derived from an EMBL/GenBank/DDBJ whole genome shotgun (WGS) entry which is preliminary data.</text>
</comment>
<sequence>MIFSHKIYLYHQYYRLKIQKLLGRKRFKILSPVVCTTDSILEPGREYRYREGRYKTNVILHDISFEKYFMEVNLEFLDEDHRHETCSHKLTIDFTWTGIWQLWDKT</sequence>
<organism evidence="1 2">
    <name type="scientific">Marinilabilia salmonicolor</name>
    <dbReference type="NCBI Taxonomy" id="989"/>
    <lineage>
        <taxon>Bacteria</taxon>
        <taxon>Pseudomonadati</taxon>
        <taxon>Bacteroidota</taxon>
        <taxon>Bacteroidia</taxon>
        <taxon>Marinilabiliales</taxon>
        <taxon>Marinilabiliaceae</taxon>
        <taxon>Marinilabilia</taxon>
    </lineage>
</organism>
<evidence type="ECO:0000313" key="2">
    <source>
        <dbReference type="Proteomes" id="UP000252733"/>
    </source>
</evidence>
<reference evidence="1 2" key="1">
    <citation type="submission" date="2018-07" db="EMBL/GenBank/DDBJ databases">
        <title>Freshwater and sediment microbial communities from various areas in North America, analyzing microbe dynamics in response to fracking.</title>
        <authorList>
            <person name="Lamendella R."/>
        </authorList>
    </citation>
    <scope>NUCLEOTIDE SEQUENCE [LARGE SCALE GENOMIC DNA]</scope>
    <source>
        <strain evidence="1 2">160A</strain>
    </source>
</reference>
<dbReference type="EMBL" id="QPIZ01000007">
    <property type="protein sequence ID" value="RCW36768.1"/>
    <property type="molecule type" value="Genomic_DNA"/>
</dbReference>
<gene>
    <name evidence="1" type="ORF">DFO77_10759</name>
</gene>
<name>A0A368V6N0_9BACT</name>
<dbReference type="Proteomes" id="UP000252733">
    <property type="component" value="Unassembled WGS sequence"/>
</dbReference>
<dbReference type="AlphaFoldDB" id="A0A368V6N0"/>
<accession>A0A368V6N0</accession>
<dbReference type="RefSeq" id="WP_114436769.1">
    <property type="nucleotide sequence ID" value="NZ_QPIZ01000007.1"/>
</dbReference>
<protein>
    <submittedName>
        <fullName evidence="1">Uncharacterized protein</fullName>
    </submittedName>
</protein>